<protein>
    <submittedName>
        <fullName evidence="4">Chromosome partitioning protein ParB</fullName>
    </submittedName>
</protein>
<feature type="domain" description="ParB-like N-terminal" evidence="2">
    <location>
        <begin position="6"/>
        <end position="90"/>
    </location>
</feature>
<dbReference type="Gene3D" id="3.90.1530.10">
    <property type="entry name" value="Conserved hypothetical protein from pyrococcus furiosus pfu- 392566-001, ParB domain"/>
    <property type="match status" value="1"/>
</dbReference>
<accession>A0A1Y4JH98</accession>
<dbReference type="AlphaFoldDB" id="A0A1Y4JH98"/>
<evidence type="ECO:0000313" key="6">
    <source>
        <dbReference type="Proteomes" id="UP000284366"/>
    </source>
</evidence>
<dbReference type="SMART" id="SM00470">
    <property type="entry name" value="ParB"/>
    <property type="match status" value="1"/>
</dbReference>
<evidence type="ECO:0000313" key="3">
    <source>
        <dbReference type="EMBL" id="OUP31878.1"/>
    </source>
</evidence>
<feature type="coiled-coil region" evidence="1">
    <location>
        <begin position="155"/>
        <end position="186"/>
    </location>
</feature>
<evidence type="ECO:0000259" key="2">
    <source>
        <dbReference type="SMART" id="SM00470"/>
    </source>
</evidence>
<dbReference type="InterPro" id="IPR003115">
    <property type="entry name" value="ParB_N"/>
</dbReference>
<dbReference type="InterPro" id="IPR036086">
    <property type="entry name" value="ParB/Sulfiredoxin_sf"/>
</dbReference>
<name>A0A1Y4JH98_9BACE</name>
<evidence type="ECO:0000313" key="4">
    <source>
        <dbReference type="EMBL" id="RGV50220.1"/>
    </source>
</evidence>
<dbReference type="PANTHER" id="PTHR33375:SF1">
    <property type="entry name" value="CHROMOSOME-PARTITIONING PROTEIN PARB-RELATED"/>
    <property type="match status" value="1"/>
</dbReference>
<evidence type="ECO:0000256" key="1">
    <source>
        <dbReference type="SAM" id="Coils"/>
    </source>
</evidence>
<reference evidence="3" key="2">
    <citation type="journal article" date="2018" name="BMC Genomics">
        <title>Whole genome sequencing and function prediction of 133 gut anaerobes isolated from chicken caecum in pure cultures.</title>
        <authorList>
            <person name="Medvecky M."/>
            <person name="Cejkova D."/>
            <person name="Polansky O."/>
            <person name="Karasova D."/>
            <person name="Kubasova T."/>
            <person name="Cizek A."/>
            <person name="Rychlik I."/>
        </authorList>
    </citation>
    <scope>NUCLEOTIDE SEQUENCE</scope>
    <source>
        <strain evidence="3">An189</strain>
    </source>
</reference>
<dbReference type="Proteomes" id="UP000284366">
    <property type="component" value="Unassembled WGS sequence"/>
</dbReference>
<dbReference type="Proteomes" id="UP000196587">
    <property type="component" value="Unassembled WGS sequence"/>
</dbReference>
<reference evidence="5" key="1">
    <citation type="submission" date="2017-04" db="EMBL/GenBank/DDBJ databases">
        <title>Function of individual gut microbiota members based on whole genome sequencing of pure cultures obtained from chicken caecum.</title>
        <authorList>
            <person name="Medvecky M."/>
            <person name="Cejkova D."/>
            <person name="Polansky O."/>
            <person name="Karasova D."/>
            <person name="Kubasova T."/>
            <person name="Cizek A."/>
            <person name="Rychlik I."/>
        </authorList>
    </citation>
    <scope>NUCLEOTIDE SEQUENCE [LARGE SCALE GENOMIC DNA]</scope>
    <source>
        <strain evidence="5">An189</strain>
    </source>
</reference>
<dbReference type="Pfam" id="PF02195">
    <property type="entry name" value="ParB_N"/>
    <property type="match status" value="1"/>
</dbReference>
<dbReference type="GO" id="GO:0045881">
    <property type="term" value="P:positive regulation of sporulation resulting in formation of a cellular spore"/>
    <property type="evidence" value="ECO:0007669"/>
    <property type="project" value="TreeGrafter"/>
</dbReference>
<dbReference type="InterPro" id="IPR050336">
    <property type="entry name" value="Chromosome_partition/occlusion"/>
</dbReference>
<dbReference type="GO" id="GO:0007059">
    <property type="term" value="P:chromosome segregation"/>
    <property type="evidence" value="ECO:0007669"/>
    <property type="project" value="TreeGrafter"/>
</dbReference>
<dbReference type="CDD" id="cd16402">
    <property type="entry name" value="ParB_N_like_MT"/>
    <property type="match status" value="1"/>
</dbReference>
<dbReference type="PANTHER" id="PTHR33375">
    <property type="entry name" value="CHROMOSOME-PARTITIONING PROTEIN PARB-RELATED"/>
    <property type="match status" value="1"/>
</dbReference>
<sequence>MIMDIQNIAIDKIIPYWNNARNNSKAIKPVEESIKKFGFNQPLVVDKNLEIIVGHTRYFALLNLGYKEVPCIVADLDEEKARQYRIADNKTSEFASWDEDKLIRELRTMNVPADMQDFFFEPIEQLLGFDVNFTPADDYATEDMQAEEVQREFSQEMERQENEAFKKKTERIEENLEQEKTEYIEMACPHCGEIIRMKK</sequence>
<dbReference type="EMBL" id="NFKE01000017">
    <property type="protein sequence ID" value="OUP31878.1"/>
    <property type="molecule type" value="Genomic_DNA"/>
</dbReference>
<reference evidence="4 6" key="3">
    <citation type="submission" date="2018-08" db="EMBL/GenBank/DDBJ databases">
        <title>A genome reference for cultivated species of the human gut microbiota.</title>
        <authorList>
            <person name="Zou Y."/>
            <person name="Xue W."/>
            <person name="Luo G."/>
        </authorList>
    </citation>
    <scope>NUCLEOTIDE SEQUENCE [LARGE SCALE GENOMIC DNA]</scope>
    <source>
        <strain evidence="4 6">AF14-27</strain>
    </source>
</reference>
<dbReference type="SUPFAM" id="SSF110849">
    <property type="entry name" value="ParB/Sulfiredoxin"/>
    <property type="match status" value="1"/>
</dbReference>
<proteinExistence type="predicted"/>
<keyword evidence="1" id="KW-0175">Coiled coil</keyword>
<dbReference type="EMBL" id="QRZG01000031">
    <property type="protein sequence ID" value="RGV50220.1"/>
    <property type="molecule type" value="Genomic_DNA"/>
</dbReference>
<organism evidence="3 5">
    <name type="scientific">Bacteroides clarus</name>
    <dbReference type="NCBI Taxonomy" id="626929"/>
    <lineage>
        <taxon>Bacteria</taxon>
        <taxon>Pseudomonadati</taxon>
        <taxon>Bacteroidota</taxon>
        <taxon>Bacteroidia</taxon>
        <taxon>Bacteroidales</taxon>
        <taxon>Bacteroidaceae</taxon>
        <taxon>Bacteroides</taxon>
    </lineage>
</organism>
<comment type="caution">
    <text evidence="3">The sequence shown here is derived from an EMBL/GenBank/DDBJ whole genome shotgun (WGS) entry which is preliminary data.</text>
</comment>
<dbReference type="GO" id="GO:0005694">
    <property type="term" value="C:chromosome"/>
    <property type="evidence" value="ECO:0007669"/>
    <property type="project" value="TreeGrafter"/>
</dbReference>
<evidence type="ECO:0000313" key="5">
    <source>
        <dbReference type="Proteomes" id="UP000196587"/>
    </source>
</evidence>
<gene>
    <name evidence="3" type="ORF">B5F24_15885</name>
    <name evidence="4" type="ORF">DWW09_15100</name>
</gene>